<comment type="catalytic activity">
    <reaction evidence="4">
        <text>a 1-acyl-sn-glycero-3-phosphate + an acyl-CoA = a 1,2-diacyl-sn-glycero-3-phosphate + CoA</text>
        <dbReference type="Rhea" id="RHEA:19709"/>
        <dbReference type="ChEBI" id="CHEBI:57287"/>
        <dbReference type="ChEBI" id="CHEBI:57970"/>
        <dbReference type="ChEBI" id="CHEBI:58342"/>
        <dbReference type="ChEBI" id="CHEBI:58608"/>
        <dbReference type="EC" id="2.3.1.51"/>
    </reaction>
</comment>
<dbReference type="GO" id="GO:0016746">
    <property type="term" value="F:acyltransferase activity"/>
    <property type="evidence" value="ECO:0007669"/>
    <property type="project" value="UniProtKB-KW"/>
</dbReference>
<dbReference type="RefSeq" id="WP_379590006.1">
    <property type="nucleotide sequence ID" value="NZ_JBHTKK010000001.1"/>
</dbReference>
<evidence type="ECO:0000313" key="6">
    <source>
        <dbReference type="EMBL" id="MFD1064575.1"/>
    </source>
</evidence>
<feature type="domain" description="Phospholipid/glycerol acyltransferase" evidence="5">
    <location>
        <begin position="33"/>
        <end position="144"/>
    </location>
</feature>
<dbReference type="SMART" id="SM00563">
    <property type="entry name" value="PlsC"/>
    <property type="match status" value="1"/>
</dbReference>
<comment type="caution">
    <text evidence="6">The sequence shown here is derived from an EMBL/GenBank/DDBJ whole genome shotgun (WGS) entry which is preliminary data.</text>
</comment>
<dbReference type="EMBL" id="JBHTKK010000001">
    <property type="protein sequence ID" value="MFD1064575.1"/>
    <property type="molecule type" value="Genomic_DNA"/>
</dbReference>
<name>A0ABW3NDZ0_9BACI</name>
<gene>
    <name evidence="6" type="ORF">ACFQ19_00920</name>
</gene>
<dbReference type="EC" id="2.3.1.51" evidence="4"/>
<comment type="domain">
    <text evidence="4">The HXXXXD motif is essential for acyltransferase activity and may constitute the binding site for the phosphate moiety of the glycerol-3-phosphate.</text>
</comment>
<evidence type="ECO:0000256" key="2">
    <source>
        <dbReference type="ARBA" id="ARBA00022679"/>
    </source>
</evidence>
<keyword evidence="4" id="KW-0444">Lipid biosynthesis</keyword>
<keyword evidence="4" id="KW-1208">Phospholipid metabolism</keyword>
<keyword evidence="3 4" id="KW-0012">Acyltransferase</keyword>
<dbReference type="Pfam" id="PF01553">
    <property type="entry name" value="Acyltransferase"/>
    <property type="match status" value="1"/>
</dbReference>
<organism evidence="6 7">
    <name type="scientific">Oceanobacillus locisalsi</name>
    <dbReference type="NCBI Taxonomy" id="546107"/>
    <lineage>
        <taxon>Bacteria</taxon>
        <taxon>Bacillati</taxon>
        <taxon>Bacillota</taxon>
        <taxon>Bacilli</taxon>
        <taxon>Bacillales</taxon>
        <taxon>Bacillaceae</taxon>
        <taxon>Oceanobacillus</taxon>
    </lineage>
</organism>
<dbReference type="SUPFAM" id="SSF69593">
    <property type="entry name" value="Glycerol-3-phosphate (1)-acyltransferase"/>
    <property type="match status" value="1"/>
</dbReference>
<evidence type="ECO:0000256" key="1">
    <source>
        <dbReference type="ARBA" id="ARBA00008655"/>
    </source>
</evidence>
<proteinExistence type="inferred from homology"/>
<reference evidence="7" key="1">
    <citation type="journal article" date="2019" name="Int. J. Syst. Evol. Microbiol.">
        <title>The Global Catalogue of Microorganisms (GCM) 10K type strain sequencing project: providing services to taxonomists for standard genome sequencing and annotation.</title>
        <authorList>
            <consortium name="The Broad Institute Genomics Platform"/>
            <consortium name="The Broad Institute Genome Sequencing Center for Infectious Disease"/>
            <person name="Wu L."/>
            <person name="Ma J."/>
        </authorList>
    </citation>
    <scope>NUCLEOTIDE SEQUENCE [LARGE SCALE GENOMIC DNA]</scope>
    <source>
        <strain evidence="7">CCUG 56608</strain>
    </source>
</reference>
<dbReference type="CDD" id="cd07989">
    <property type="entry name" value="LPLAT_AGPAT-like"/>
    <property type="match status" value="1"/>
</dbReference>
<accession>A0ABW3NDZ0</accession>
<protein>
    <recommendedName>
        <fullName evidence="4">1-acyl-sn-glycerol-3-phosphate acyltransferase</fullName>
        <ecNumber evidence="4">2.3.1.51</ecNumber>
    </recommendedName>
</protein>
<evidence type="ECO:0000256" key="3">
    <source>
        <dbReference type="ARBA" id="ARBA00023315"/>
    </source>
</evidence>
<dbReference type="InterPro" id="IPR004552">
    <property type="entry name" value="AGP_acyltrans"/>
</dbReference>
<comment type="similarity">
    <text evidence="1 4">Belongs to the 1-acyl-sn-glycerol-3-phosphate acyltransferase family.</text>
</comment>
<evidence type="ECO:0000259" key="5">
    <source>
        <dbReference type="SMART" id="SM00563"/>
    </source>
</evidence>
<sequence>MYYTAAYLLKVILSIFGRVNVFQKEKLPKSDGYIIACTHTGWVDILWLGVSLLPTKVHYMAKKELFQSGPLGWLMKKLNAFPVDRDNPGPSTIKVPRKLLKDGNIIGIFPSGTRTTNQVPLKRGAVTIAAYSKAPIVPAAYVGPNNFKELIRFKKPKIIFGDPIYLSENIPRKEAMEEMMGVMNDELYALQATLEDKI</sequence>
<dbReference type="Proteomes" id="UP001597041">
    <property type="component" value="Unassembled WGS sequence"/>
</dbReference>
<keyword evidence="4" id="KW-0594">Phospholipid biosynthesis</keyword>
<dbReference type="InterPro" id="IPR002123">
    <property type="entry name" value="Plipid/glycerol_acylTrfase"/>
</dbReference>
<keyword evidence="4" id="KW-0443">Lipid metabolism</keyword>
<keyword evidence="2 4" id="KW-0808">Transferase</keyword>
<evidence type="ECO:0000313" key="7">
    <source>
        <dbReference type="Proteomes" id="UP001597041"/>
    </source>
</evidence>
<dbReference type="PANTHER" id="PTHR10434:SF40">
    <property type="entry name" value="1-ACYL-SN-GLYCEROL-3-PHOSPHATE ACYLTRANSFERASE"/>
    <property type="match status" value="1"/>
</dbReference>
<evidence type="ECO:0000256" key="4">
    <source>
        <dbReference type="RuleBase" id="RU361267"/>
    </source>
</evidence>
<dbReference type="PANTHER" id="PTHR10434">
    <property type="entry name" value="1-ACYL-SN-GLYCEROL-3-PHOSPHATE ACYLTRANSFERASE"/>
    <property type="match status" value="1"/>
</dbReference>
<dbReference type="NCBIfam" id="TIGR00530">
    <property type="entry name" value="AGP_acyltrn"/>
    <property type="match status" value="1"/>
</dbReference>
<keyword evidence="7" id="KW-1185">Reference proteome</keyword>